<evidence type="ECO:0000313" key="1">
    <source>
        <dbReference type="EMBL" id="QCZ36521.1"/>
    </source>
</evidence>
<gene>
    <name evidence="1" type="ORF">FG904_00600</name>
</gene>
<evidence type="ECO:0000313" key="2">
    <source>
        <dbReference type="Proteomes" id="UP000305457"/>
    </source>
</evidence>
<reference evidence="1 2" key="1">
    <citation type="submission" date="2019-06" db="EMBL/GenBank/DDBJ databases">
        <title>Mycoplasma sp. 2F1A isolated from ostrich.</title>
        <authorList>
            <person name="Spergser J."/>
        </authorList>
    </citation>
    <scope>NUCLEOTIDE SEQUENCE [LARGE SCALE GENOMIC DNA]</scope>
    <source>
        <strain evidence="1 2">2F1A</strain>
    </source>
</reference>
<dbReference type="OrthoDB" id="399398at2"/>
<dbReference type="AlphaFoldDB" id="A0A5B7XUH0"/>
<protein>
    <submittedName>
        <fullName evidence="1">Uncharacterized protein</fullName>
    </submittedName>
</protein>
<accession>A0A5B7XUH0</accession>
<dbReference type="KEGG" id="mnh:FG904_00600"/>
<dbReference type="RefSeq" id="WP_139592004.1">
    <property type="nucleotide sequence ID" value="NZ_CP040825.1"/>
</dbReference>
<proteinExistence type="predicted"/>
<organism evidence="1 2">
    <name type="scientific">Mycoplasma nasistruthionis</name>
    <dbReference type="NCBI Taxonomy" id="353852"/>
    <lineage>
        <taxon>Bacteria</taxon>
        <taxon>Bacillati</taxon>
        <taxon>Mycoplasmatota</taxon>
        <taxon>Mollicutes</taxon>
        <taxon>Mycoplasmataceae</taxon>
        <taxon>Mycoplasma</taxon>
    </lineage>
</organism>
<dbReference type="Proteomes" id="UP000305457">
    <property type="component" value="Chromosome"/>
</dbReference>
<sequence length="163" mass="18671">MTKKILLATICLLICIGATIGIERLINTKVVTSKQKQFKTYSYKVTGAVFDDSKVTVVNPLSYRQLFFLVGVSPYSDLSDFDLDELAPVNQEIYVPVSDYKFSWEDFKSEQDFRNVGISYKDSNILFKYKSQGHEITSWKQLNYLRGVSTKSKLALKNLLRLT</sequence>
<dbReference type="NCBIfam" id="NF045978">
    <property type="entry name" value="ComEA_MAG0490"/>
    <property type="match status" value="1"/>
</dbReference>
<name>A0A5B7XUH0_9MOLU</name>
<dbReference type="EMBL" id="CP040825">
    <property type="protein sequence ID" value="QCZ36521.1"/>
    <property type="molecule type" value="Genomic_DNA"/>
</dbReference>